<name>A0ACB8HDM6_PSICU</name>
<sequence>MSKNKSVGSTFDRLPCATLTRDTLFIRDLSNLTINIDRFVIVDCVFFDYRAALREFLLNLASWCDKRETVKASLERLESAVSAGNTPNRLKVKAPEFQLTKEFADAGSAEALRVSTTFSTARDVFQKAINDGAIQAKKDELAFWDDKCALNSCYEAAALIVKATYDDRKSSYKLPVFSTDNKGVRRIAEWVVSPQKKAECSALQTILPAIFSHIKQIVNMRHRALAIKIEKKRTTAATADVEMADATKPGPSIQSLIDKGLNARLKKLNLGSTLSGQNSSKAPQPQARKAGPSKPKSSSTPSQRKPQTKASNKVDNKKKGKGRAPVKNNDPKGKGKARA</sequence>
<keyword evidence="2" id="KW-1185">Reference proteome</keyword>
<gene>
    <name evidence="1" type="ORF">JR316_0002851</name>
</gene>
<reference evidence="1" key="1">
    <citation type="submission" date="2021-10" db="EMBL/GenBank/DDBJ databases">
        <title>Psilocybe cubensis genome.</title>
        <authorList>
            <person name="Mckernan K.J."/>
            <person name="Crawford S."/>
            <person name="Trippe A."/>
            <person name="Kane L.T."/>
            <person name="Mclaughlin S."/>
        </authorList>
    </citation>
    <scope>NUCLEOTIDE SEQUENCE</scope>
    <source>
        <strain evidence="1">MGC-MH-2018</strain>
    </source>
</reference>
<accession>A0ACB8HDM6</accession>
<organism evidence="1 2">
    <name type="scientific">Psilocybe cubensis</name>
    <name type="common">Psychedelic mushroom</name>
    <name type="synonym">Stropharia cubensis</name>
    <dbReference type="NCBI Taxonomy" id="181762"/>
    <lineage>
        <taxon>Eukaryota</taxon>
        <taxon>Fungi</taxon>
        <taxon>Dikarya</taxon>
        <taxon>Basidiomycota</taxon>
        <taxon>Agaricomycotina</taxon>
        <taxon>Agaricomycetes</taxon>
        <taxon>Agaricomycetidae</taxon>
        <taxon>Agaricales</taxon>
        <taxon>Agaricineae</taxon>
        <taxon>Strophariaceae</taxon>
        <taxon>Psilocybe</taxon>
    </lineage>
</organism>
<dbReference type="EMBL" id="JAFIQS020000002">
    <property type="protein sequence ID" value="KAH9485934.1"/>
    <property type="molecule type" value="Genomic_DNA"/>
</dbReference>
<comment type="caution">
    <text evidence="1">The sequence shown here is derived from an EMBL/GenBank/DDBJ whole genome shotgun (WGS) entry which is preliminary data.</text>
</comment>
<protein>
    <submittedName>
        <fullName evidence="1">Uncharacterized protein</fullName>
    </submittedName>
</protein>
<evidence type="ECO:0000313" key="1">
    <source>
        <dbReference type="EMBL" id="KAH9485934.1"/>
    </source>
</evidence>
<proteinExistence type="predicted"/>
<evidence type="ECO:0000313" key="2">
    <source>
        <dbReference type="Proteomes" id="UP000664032"/>
    </source>
</evidence>
<dbReference type="Proteomes" id="UP000664032">
    <property type="component" value="Unassembled WGS sequence"/>
</dbReference>